<protein>
    <submittedName>
        <fullName evidence="1">Uncharacterized protein</fullName>
    </submittedName>
</protein>
<name>A0AA39Q361_9AGAR</name>
<comment type="caution">
    <text evidence="1">The sequence shown here is derived from an EMBL/GenBank/DDBJ whole genome shotgun (WGS) entry which is preliminary data.</text>
</comment>
<dbReference type="Proteomes" id="UP001175228">
    <property type="component" value="Unassembled WGS sequence"/>
</dbReference>
<gene>
    <name evidence="1" type="ORF">EDD18DRAFT_1106594</name>
</gene>
<keyword evidence="2" id="KW-1185">Reference proteome</keyword>
<evidence type="ECO:0000313" key="1">
    <source>
        <dbReference type="EMBL" id="KAK0495392.1"/>
    </source>
</evidence>
<proteinExistence type="predicted"/>
<reference evidence="1" key="1">
    <citation type="submission" date="2023-06" db="EMBL/GenBank/DDBJ databases">
        <authorList>
            <consortium name="Lawrence Berkeley National Laboratory"/>
            <person name="Ahrendt S."/>
            <person name="Sahu N."/>
            <person name="Indic B."/>
            <person name="Wong-Bajracharya J."/>
            <person name="Merenyi Z."/>
            <person name="Ke H.-M."/>
            <person name="Monk M."/>
            <person name="Kocsube S."/>
            <person name="Drula E."/>
            <person name="Lipzen A."/>
            <person name="Balint B."/>
            <person name="Henrissat B."/>
            <person name="Andreopoulos B."/>
            <person name="Martin F.M."/>
            <person name="Harder C.B."/>
            <person name="Rigling D."/>
            <person name="Ford K.L."/>
            <person name="Foster G.D."/>
            <person name="Pangilinan J."/>
            <person name="Papanicolaou A."/>
            <person name="Barry K."/>
            <person name="LaButti K."/>
            <person name="Viragh M."/>
            <person name="Koriabine M."/>
            <person name="Yan M."/>
            <person name="Riley R."/>
            <person name="Champramary S."/>
            <person name="Plett K.L."/>
            <person name="Tsai I.J."/>
            <person name="Slot J."/>
            <person name="Sipos G."/>
            <person name="Plett J."/>
            <person name="Nagy L.G."/>
            <person name="Grigoriev I.V."/>
        </authorList>
    </citation>
    <scope>NUCLEOTIDE SEQUENCE</scope>
    <source>
        <strain evidence="1">HWK02</strain>
    </source>
</reference>
<evidence type="ECO:0000313" key="2">
    <source>
        <dbReference type="Proteomes" id="UP001175228"/>
    </source>
</evidence>
<dbReference type="EMBL" id="JAUEPU010000018">
    <property type="protein sequence ID" value="KAK0495392.1"/>
    <property type="molecule type" value="Genomic_DNA"/>
</dbReference>
<sequence length="245" mass="26689">MMVFGCCSGKMYSIHSNWYLLRGNNGSVIESYDTGGIMMCLVLMTLHKEGVALYQVLDGVKDSKIVVSGSDHGIVYMFERRDGSVSKLTTEGTAWVQTVATANVDGISTIIAASSRDVGTEMSKIYIWKKQSQPLSTPETTEDDALTLACKNWSIIVLLVALLTLNSQLIASGEAELSEGDINIVLQCLGWVHESPTGIEQKKKLCIDGGVLIMKTKMKQRQQYFDVVMIDSFCQTSPAAAAAEV</sequence>
<accession>A0AA39Q361</accession>
<dbReference type="AlphaFoldDB" id="A0AA39Q361"/>
<organism evidence="1 2">
    <name type="scientific">Armillaria luteobubalina</name>
    <dbReference type="NCBI Taxonomy" id="153913"/>
    <lineage>
        <taxon>Eukaryota</taxon>
        <taxon>Fungi</taxon>
        <taxon>Dikarya</taxon>
        <taxon>Basidiomycota</taxon>
        <taxon>Agaricomycotina</taxon>
        <taxon>Agaricomycetes</taxon>
        <taxon>Agaricomycetidae</taxon>
        <taxon>Agaricales</taxon>
        <taxon>Marasmiineae</taxon>
        <taxon>Physalacriaceae</taxon>
        <taxon>Armillaria</taxon>
    </lineage>
</organism>